<gene>
    <name evidence="2" type="ORF">WJX72_006461</name>
</gene>
<evidence type="ECO:0008006" key="4">
    <source>
        <dbReference type="Google" id="ProtNLM"/>
    </source>
</evidence>
<evidence type="ECO:0000256" key="1">
    <source>
        <dbReference type="PROSITE-ProRule" id="PRU10141"/>
    </source>
</evidence>
<proteinExistence type="predicted"/>
<dbReference type="Proteomes" id="UP001489004">
    <property type="component" value="Unassembled WGS sequence"/>
</dbReference>
<accession>A0AAW1PSJ1</accession>
<dbReference type="GO" id="GO:0005524">
    <property type="term" value="F:ATP binding"/>
    <property type="evidence" value="ECO:0007669"/>
    <property type="project" value="UniProtKB-UniRule"/>
</dbReference>
<reference evidence="2 3" key="1">
    <citation type="journal article" date="2024" name="Nat. Commun.">
        <title>Phylogenomics reveals the evolutionary origins of lichenization in chlorophyte algae.</title>
        <authorList>
            <person name="Puginier C."/>
            <person name="Libourel C."/>
            <person name="Otte J."/>
            <person name="Skaloud P."/>
            <person name="Haon M."/>
            <person name="Grisel S."/>
            <person name="Petersen M."/>
            <person name="Berrin J.G."/>
            <person name="Delaux P.M."/>
            <person name="Dal Grande F."/>
            <person name="Keller J."/>
        </authorList>
    </citation>
    <scope>NUCLEOTIDE SEQUENCE [LARGE SCALE GENOMIC DNA]</scope>
    <source>
        <strain evidence="2 3">SAG 2043</strain>
    </source>
</reference>
<comment type="caution">
    <text evidence="2">The sequence shown here is derived from an EMBL/GenBank/DDBJ whole genome shotgun (WGS) entry which is preliminary data.</text>
</comment>
<sequence length="204" mass="22434">MFCAPRGIRWRHLSSDKSPRSIKRARYSKPERQSVLPICQPEPAAEVGTPYMDPELVQRAAEFHPDLVEAVLGHGMSGDVFKYRFSSGAPAAVKLVARQSELVKHLVHEADVYLTMRSLWQEVAAKLDVLGAEAPNPASKEKWPILAAAAKQALTIGHQTTVQQKPTVHGDARLINTVARRTPGGGWEVKFVDFGWSGMEGTLS</sequence>
<keyword evidence="1" id="KW-0547">Nucleotide-binding</keyword>
<keyword evidence="1" id="KW-0067">ATP-binding</keyword>
<evidence type="ECO:0000313" key="3">
    <source>
        <dbReference type="Proteomes" id="UP001489004"/>
    </source>
</evidence>
<dbReference type="PROSITE" id="PS00107">
    <property type="entry name" value="PROTEIN_KINASE_ATP"/>
    <property type="match status" value="1"/>
</dbReference>
<dbReference type="InterPro" id="IPR017441">
    <property type="entry name" value="Protein_kinase_ATP_BS"/>
</dbReference>
<protein>
    <recommendedName>
        <fullName evidence="4">Protein kinase domain-containing protein</fullName>
    </recommendedName>
</protein>
<feature type="binding site" evidence="1">
    <location>
        <position position="94"/>
    </location>
    <ligand>
        <name>ATP</name>
        <dbReference type="ChEBI" id="CHEBI:30616"/>
    </ligand>
</feature>
<evidence type="ECO:0000313" key="2">
    <source>
        <dbReference type="EMBL" id="KAK9812958.1"/>
    </source>
</evidence>
<dbReference type="AlphaFoldDB" id="A0AAW1PSJ1"/>
<keyword evidence="3" id="KW-1185">Reference proteome</keyword>
<organism evidence="2 3">
    <name type="scientific">[Myrmecia] bisecta</name>
    <dbReference type="NCBI Taxonomy" id="41462"/>
    <lineage>
        <taxon>Eukaryota</taxon>
        <taxon>Viridiplantae</taxon>
        <taxon>Chlorophyta</taxon>
        <taxon>core chlorophytes</taxon>
        <taxon>Trebouxiophyceae</taxon>
        <taxon>Trebouxiales</taxon>
        <taxon>Trebouxiaceae</taxon>
        <taxon>Myrmecia</taxon>
    </lineage>
</organism>
<dbReference type="EMBL" id="JALJOR010000008">
    <property type="protein sequence ID" value="KAK9812958.1"/>
    <property type="molecule type" value="Genomic_DNA"/>
</dbReference>
<name>A0AAW1PSJ1_9CHLO</name>